<comment type="caution">
    <text evidence="7">The sequence shown here is derived from an EMBL/GenBank/DDBJ whole genome shotgun (WGS) entry which is preliminary data.</text>
</comment>
<sequence length="439" mass="49708">MKYIHSSIMEGQELKPLDPGTVVGKGKGRSNGNVGILGLNQTGITLHPNVLARHILTLGAIGSGKTVTMNHIVKAIRQTMNQNDVMIFFDAKGDYLEEFYQPGDYVISNHIQEPKGMAYWNIYKDILMTPKIKREETIREIATAFFKEDIEHSQAPIFAMGARDIFAGILTIHAREMESGTKKWNNFELIQFIQWSNDVVLRNMFLEHPDLKWIRNYIQKDGKSTTQSFIVHLYQTIFKLFSGNFARKGDFSIREVVTKKEGRAVFLEFDLANGNILEPIYTVLLDLAMKEVLGRSASEGNVYFILDEFPLIPKLNYMDNALNFGRSLGVKIVAGIQNVGQVEHRYGRELGHSILSGFGSVFAFRLNDVSSRDFVTARHGATKRFIGLKSSNAQKGIQDLLIDGKVIEDWNIVTLKTGQCIVSLPDEDPFIFFPVMYRR</sequence>
<keyword evidence="2" id="KW-1003">Cell membrane</keyword>
<reference evidence="7 8" key="1">
    <citation type="submission" date="2018-06" db="EMBL/GenBank/DDBJ databases">
        <title>Thermoflavimicrobium daqus sp. nov., a thermophilic microbe isolated from Moutai-flavour Daqu.</title>
        <authorList>
            <person name="Wang X."/>
            <person name="Zhou H."/>
        </authorList>
    </citation>
    <scope>NUCLEOTIDE SEQUENCE [LARGE SCALE GENOMIC DNA]</scope>
    <source>
        <strain evidence="7 8">FBKL4.011</strain>
    </source>
</reference>
<evidence type="ECO:0000256" key="4">
    <source>
        <dbReference type="ARBA" id="ARBA00022989"/>
    </source>
</evidence>
<evidence type="ECO:0000313" key="7">
    <source>
        <dbReference type="EMBL" id="RAL22605.1"/>
    </source>
</evidence>
<evidence type="ECO:0000256" key="5">
    <source>
        <dbReference type="ARBA" id="ARBA00023136"/>
    </source>
</evidence>
<dbReference type="PANTHER" id="PTHR37937">
    <property type="entry name" value="CONJUGATIVE TRANSFER: DNA TRANSPORT"/>
    <property type="match status" value="1"/>
</dbReference>
<dbReference type="AlphaFoldDB" id="A0A364K2F5"/>
<dbReference type="InterPro" id="IPR051539">
    <property type="entry name" value="T4SS-coupling_protein"/>
</dbReference>
<evidence type="ECO:0000256" key="2">
    <source>
        <dbReference type="ARBA" id="ARBA00022475"/>
    </source>
</evidence>
<dbReference type="OrthoDB" id="9806951at2"/>
<evidence type="ECO:0000259" key="6">
    <source>
        <dbReference type="Pfam" id="PF10412"/>
    </source>
</evidence>
<evidence type="ECO:0000256" key="3">
    <source>
        <dbReference type="ARBA" id="ARBA00022692"/>
    </source>
</evidence>
<dbReference type="PANTHER" id="PTHR37937:SF1">
    <property type="entry name" value="CONJUGATIVE TRANSFER: DNA TRANSPORT"/>
    <property type="match status" value="1"/>
</dbReference>
<feature type="domain" description="Type IV secretion system coupling protein TraD DNA-binding" evidence="6">
    <location>
        <begin position="42"/>
        <end position="373"/>
    </location>
</feature>
<dbReference type="CDD" id="cd01127">
    <property type="entry name" value="TrwB_TraG_TraD_VirD4"/>
    <property type="match status" value="1"/>
</dbReference>
<accession>A0A364K2F5</accession>
<dbReference type="EMBL" id="QJKK01000009">
    <property type="protein sequence ID" value="RAL22605.1"/>
    <property type="molecule type" value="Genomic_DNA"/>
</dbReference>
<protein>
    <submittedName>
        <fullName evidence="7">Type IV secretion system protein VirD4</fullName>
    </submittedName>
</protein>
<comment type="subcellular location">
    <subcellularLocation>
        <location evidence="1">Cell membrane</location>
        <topology evidence="1">Multi-pass membrane protein</topology>
    </subcellularLocation>
</comment>
<dbReference type="Gene3D" id="3.40.50.300">
    <property type="entry name" value="P-loop containing nucleotide triphosphate hydrolases"/>
    <property type="match status" value="2"/>
</dbReference>
<reference evidence="7 8" key="2">
    <citation type="submission" date="2018-06" db="EMBL/GenBank/DDBJ databases">
        <authorList>
            <person name="Zhirakovskaya E."/>
        </authorList>
    </citation>
    <scope>NUCLEOTIDE SEQUENCE [LARGE SCALE GENOMIC DNA]</scope>
    <source>
        <strain evidence="7 8">FBKL4.011</strain>
    </source>
</reference>
<dbReference type="GO" id="GO:0005886">
    <property type="term" value="C:plasma membrane"/>
    <property type="evidence" value="ECO:0007669"/>
    <property type="project" value="UniProtKB-SubCell"/>
</dbReference>
<evidence type="ECO:0000256" key="1">
    <source>
        <dbReference type="ARBA" id="ARBA00004651"/>
    </source>
</evidence>
<dbReference type="Pfam" id="PF10412">
    <property type="entry name" value="TrwB_AAD_bind"/>
    <property type="match status" value="1"/>
</dbReference>
<name>A0A364K2F5_9BACL</name>
<organism evidence="7 8">
    <name type="scientific">Thermoflavimicrobium daqui</name>
    <dbReference type="NCBI Taxonomy" id="2137476"/>
    <lineage>
        <taxon>Bacteria</taxon>
        <taxon>Bacillati</taxon>
        <taxon>Bacillota</taxon>
        <taxon>Bacilli</taxon>
        <taxon>Bacillales</taxon>
        <taxon>Thermoactinomycetaceae</taxon>
        <taxon>Thermoflavimicrobium</taxon>
    </lineage>
</organism>
<keyword evidence="4" id="KW-1133">Transmembrane helix</keyword>
<dbReference type="SUPFAM" id="SSF52540">
    <property type="entry name" value="P-loop containing nucleoside triphosphate hydrolases"/>
    <property type="match status" value="1"/>
</dbReference>
<keyword evidence="5" id="KW-0472">Membrane</keyword>
<dbReference type="InterPro" id="IPR019476">
    <property type="entry name" value="T4SS_TraD_DNA-bd"/>
</dbReference>
<dbReference type="Proteomes" id="UP000251213">
    <property type="component" value="Unassembled WGS sequence"/>
</dbReference>
<proteinExistence type="predicted"/>
<gene>
    <name evidence="7" type="ORF">DL897_14445</name>
</gene>
<dbReference type="InterPro" id="IPR027417">
    <property type="entry name" value="P-loop_NTPase"/>
</dbReference>
<keyword evidence="8" id="KW-1185">Reference proteome</keyword>
<evidence type="ECO:0000313" key="8">
    <source>
        <dbReference type="Proteomes" id="UP000251213"/>
    </source>
</evidence>
<keyword evidence="3" id="KW-0812">Transmembrane</keyword>
<dbReference type="RefSeq" id="WP_113659848.1">
    <property type="nucleotide sequence ID" value="NZ_KZ845671.1"/>
</dbReference>